<reference evidence="4 5" key="1">
    <citation type="submission" date="2016-07" db="EMBL/GenBank/DDBJ databases">
        <title>Pervasive Adenine N6-methylation of Active Genes in Fungi.</title>
        <authorList>
            <consortium name="DOE Joint Genome Institute"/>
            <person name="Mondo S.J."/>
            <person name="Dannebaum R.O."/>
            <person name="Kuo R.C."/>
            <person name="Labutti K."/>
            <person name="Haridas S."/>
            <person name="Kuo A."/>
            <person name="Salamov A."/>
            <person name="Ahrendt S.R."/>
            <person name="Lipzen A."/>
            <person name="Sullivan W."/>
            <person name="Andreopoulos W.B."/>
            <person name="Clum A."/>
            <person name="Lindquist E."/>
            <person name="Daum C."/>
            <person name="Ramamoorthy G.K."/>
            <person name="Gryganskyi A."/>
            <person name="Culley D."/>
            <person name="Magnuson J.K."/>
            <person name="James T.Y."/>
            <person name="O'Malley M.A."/>
            <person name="Stajich J.E."/>
            <person name="Spatafora J.W."/>
            <person name="Visel A."/>
            <person name="Grigoriev I.V."/>
        </authorList>
    </citation>
    <scope>NUCLEOTIDE SEQUENCE [LARGE SCALE GENOMIC DNA]</scope>
    <source>
        <strain evidence="4 5">JEL800</strain>
    </source>
</reference>
<dbReference type="PANTHER" id="PTHR48059">
    <property type="entry name" value="POLYGALACTURONASE INHIBITOR 1"/>
    <property type="match status" value="1"/>
</dbReference>
<keyword evidence="2" id="KW-0677">Repeat</keyword>
<dbReference type="PANTHER" id="PTHR48059:SF30">
    <property type="entry name" value="OS06G0587000 PROTEIN"/>
    <property type="match status" value="1"/>
</dbReference>
<sequence length="318" mass="34789">MEDPILHFDILVLILGWIPPKVALPLARVCSAFNNVIRSSAYAIQAMQNLCEPGNPFMNKPELIPTDFDLLFINGPPSVADAYVRHRMQHYTHFWFNAFLLSSVKAKRRGPFPVALCSLTNLSILELSCCSRIGTVPFEIGQLINLERLDLSKNSELTGPLPDSIAALAALKVLKISDTSINGPLPNGFSRLSNLEKIYAFNTSITGPLPSFENLVNLVMLHMANSKLTGTIPASLACCSDLERIILSKNLLVGEIPSSLGRLQQLTHLNLENNSLQGVVPDELDNLPLLELKLGGNPELILKEPSLAPVELTNPVMP</sequence>
<dbReference type="EMBL" id="MCGO01000061">
    <property type="protein sequence ID" value="ORY34529.1"/>
    <property type="molecule type" value="Genomic_DNA"/>
</dbReference>
<dbReference type="AlphaFoldDB" id="A0A1Y2BIA8"/>
<proteinExistence type="predicted"/>
<dbReference type="OrthoDB" id="660555at2759"/>
<evidence type="ECO:0000256" key="3">
    <source>
        <dbReference type="SAM" id="SignalP"/>
    </source>
</evidence>
<dbReference type="SUPFAM" id="SSF52058">
    <property type="entry name" value="L domain-like"/>
    <property type="match status" value="1"/>
</dbReference>
<organism evidence="4 5">
    <name type="scientific">Rhizoclosmatium globosum</name>
    <dbReference type="NCBI Taxonomy" id="329046"/>
    <lineage>
        <taxon>Eukaryota</taxon>
        <taxon>Fungi</taxon>
        <taxon>Fungi incertae sedis</taxon>
        <taxon>Chytridiomycota</taxon>
        <taxon>Chytridiomycota incertae sedis</taxon>
        <taxon>Chytridiomycetes</taxon>
        <taxon>Chytridiales</taxon>
        <taxon>Chytriomycetaceae</taxon>
        <taxon>Rhizoclosmatium</taxon>
    </lineage>
</organism>
<dbReference type="InterPro" id="IPR032675">
    <property type="entry name" value="LRR_dom_sf"/>
</dbReference>
<gene>
    <name evidence="4" type="ORF">BCR33DRAFT_790906</name>
</gene>
<name>A0A1Y2BIA8_9FUNG</name>
<feature type="signal peptide" evidence="3">
    <location>
        <begin position="1"/>
        <end position="23"/>
    </location>
</feature>
<dbReference type="Gene3D" id="3.80.10.10">
    <property type="entry name" value="Ribonuclease Inhibitor"/>
    <property type="match status" value="2"/>
</dbReference>
<comment type="caution">
    <text evidence="4">The sequence shown here is derived from an EMBL/GenBank/DDBJ whole genome shotgun (WGS) entry which is preliminary data.</text>
</comment>
<evidence type="ECO:0000256" key="2">
    <source>
        <dbReference type="ARBA" id="ARBA00022737"/>
    </source>
</evidence>
<comment type="subcellular location">
    <subcellularLocation>
        <location evidence="1">Cell envelope</location>
    </subcellularLocation>
</comment>
<keyword evidence="5" id="KW-1185">Reference proteome</keyword>
<dbReference type="Pfam" id="PF00560">
    <property type="entry name" value="LRR_1"/>
    <property type="match status" value="3"/>
</dbReference>
<protein>
    <submittedName>
        <fullName evidence="4">L domain-like protein</fullName>
    </submittedName>
</protein>
<evidence type="ECO:0000313" key="5">
    <source>
        <dbReference type="Proteomes" id="UP000193642"/>
    </source>
</evidence>
<keyword evidence="3" id="KW-0732">Signal</keyword>
<accession>A0A1Y2BIA8</accession>
<dbReference type="Proteomes" id="UP000193642">
    <property type="component" value="Unassembled WGS sequence"/>
</dbReference>
<dbReference type="InterPro" id="IPR051848">
    <property type="entry name" value="PGIP"/>
</dbReference>
<feature type="chain" id="PRO_5012666169" evidence="3">
    <location>
        <begin position="24"/>
        <end position="318"/>
    </location>
</feature>
<dbReference type="InterPro" id="IPR001611">
    <property type="entry name" value="Leu-rich_rpt"/>
</dbReference>
<dbReference type="FunFam" id="3.80.10.10:FF:000383">
    <property type="entry name" value="Leucine-rich repeat receptor protein kinase EMS1"/>
    <property type="match status" value="1"/>
</dbReference>
<evidence type="ECO:0000313" key="4">
    <source>
        <dbReference type="EMBL" id="ORY34529.1"/>
    </source>
</evidence>
<evidence type="ECO:0000256" key="1">
    <source>
        <dbReference type="ARBA" id="ARBA00004196"/>
    </source>
</evidence>